<accession>A0A6A6Q5W0</accession>
<reference evidence="1" key="1">
    <citation type="journal article" date="2020" name="Stud. Mycol.">
        <title>101 Dothideomycetes genomes: a test case for predicting lifestyles and emergence of pathogens.</title>
        <authorList>
            <person name="Haridas S."/>
            <person name="Albert R."/>
            <person name="Binder M."/>
            <person name="Bloem J."/>
            <person name="Labutti K."/>
            <person name="Salamov A."/>
            <person name="Andreopoulos B."/>
            <person name="Baker S."/>
            <person name="Barry K."/>
            <person name="Bills G."/>
            <person name="Bluhm B."/>
            <person name="Cannon C."/>
            <person name="Castanera R."/>
            <person name="Culley D."/>
            <person name="Daum C."/>
            <person name="Ezra D."/>
            <person name="Gonzalez J."/>
            <person name="Henrissat B."/>
            <person name="Kuo A."/>
            <person name="Liang C."/>
            <person name="Lipzen A."/>
            <person name="Lutzoni F."/>
            <person name="Magnuson J."/>
            <person name="Mondo S."/>
            <person name="Nolan M."/>
            <person name="Ohm R."/>
            <person name="Pangilinan J."/>
            <person name="Park H.-J."/>
            <person name="Ramirez L."/>
            <person name="Alfaro M."/>
            <person name="Sun H."/>
            <person name="Tritt A."/>
            <person name="Yoshinaga Y."/>
            <person name="Zwiers L.-H."/>
            <person name="Turgeon B."/>
            <person name="Goodwin S."/>
            <person name="Spatafora J."/>
            <person name="Crous P."/>
            <person name="Grigoriev I."/>
        </authorList>
    </citation>
    <scope>NUCLEOTIDE SEQUENCE</scope>
    <source>
        <strain evidence="1">CBS 113389</strain>
    </source>
</reference>
<keyword evidence="2" id="KW-1185">Reference proteome</keyword>
<organism evidence="1 2">
    <name type="scientific">Neohortaea acidophila</name>
    <dbReference type="NCBI Taxonomy" id="245834"/>
    <lineage>
        <taxon>Eukaryota</taxon>
        <taxon>Fungi</taxon>
        <taxon>Dikarya</taxon>
        <taxon>Ascomycota</taxon>
        <taxon>Pezizomycotina</taxon>
        <taxon>Dothideomycetes</taxon>
        <taxon>Dothideomycetidae</taxon>
        <taxon>Mycosphaerellales</taxon>
        <taxon>Teratosphaeriaceae</taxon>
        <taxon>Neohortaea</taxon>
    </lineage>
</organism>
<dbReference type="GeneID" id="54470441"/>
<dbReference type="Proteomes" id="UP000799767">
    <property type="component" value="Unassembled WGS sequence"/>
</dbReference>
<proteinExistence type="predicted"/>
<dbReference type="RefSeq" id="XP_033593592.1">
    <property type="nucleotide sequence ID" value="XM_033729439.1"/>
</dbReference>
<gene>
    <name evidence="1" type="ORF">BDY17DRAFT_1334</name>
</gene>
<dbReference type="OrthoDB" id="3849915at2759"/>
<evidence type="ECO:0000313" key="2">
    <source>
        <dbReference type="Proteomes" id="UP000799767"/>
    </source>
</evidence>
<protein>
    <submittedName>
        <fullName evidence="1">Uncharacterized protein</fullName>
    </submittedName>
</protein>
<dbReference type="AlphaFoldDB" id="A0A6A6Q5W0"/>
<evidence type="ECO:0000313" key="1">
    <source>
        <dbReference type="EMBL" id="KAF2487023.1"/>
    </source>
</evidence>
<dbReference type="EMBL" id="MU001631">
    <property type="protein sequence ID" value="KAF2487023.1"/>
    <property type="molecule type" value="Genomic_DNA"/>
</dbReference>
<sequence>MAHHASSQAHGEEQDDILQGLMAMNSRERVEAFRSHFIQTVVPLHLLKQPPLCEDYPPDFSDDIVASYLRFTTFTVTVRVNYDAACKQFYTDRRVQNCGKLVFPPKAERKLMRIPGIEEIPFRRVRFEIGTPFQELAAVLFTMVNTKDGGRETRARWKMVTNEEHLHLTNFIDDTCAYIENNCSPSDDYDGFQLNDIRLLAGRFSRHQTERELAMKHRQFIRREGVWMDLEEDYENEGWTDFDALGKTCSMSCEGCTSGYISGIRRLRARRIA</sequence>
<name>A0A6A6Q5W0_9PEZI</name>